<proteinExistence type="predicted"/>
<dbReference type="EMBL" id="KZ824293">
    <property type="protein sequence ID" value="RAL10709.1"/>
    <property type="molecule type" value="Genomic_DNA"/>
</dbReference>
<gene>
    <name evidence="1" type="ORF">BO97DRAFT_406716</name>
</gene>
<protein>
    <submittedName>
        <fullName evidence="1">Uncharacterized protein</fullName>
    </submittedName>
</protein>
<dbReference type="STRING" id="1450537.A0A395HT90"/>
<dbReference type="OrthoDB" id="4502083at2759"/>
<sequence length="287" mass="33268">MASSPDRNGSLFHHQSWAEPWAHPEFPPEESPKDREKRFRQREWFMWLPSIIEQWAFRDRTWPWGYVVYRTTYSSQEDWHAALVKLDHYFWGGVIPPITRGHKPLLGQLDTYELVRAGYRNVIIEDPALDGVGVGVVFEKHRAWVAQHGFRPDNCPRFGYPLMVDEPCIRSILATTGPRGFEVSSGSWAGPYGYINILDVAEHDPEASDYDEGPFYDGCMRMELDALVRFVAQTEDYPLCEQYLGLTSIDQVLYTDGTRARIEARSMVTHRRRLNSSGFGYERQPYP</sequence>
<evidence type="ECO:0000313" key="2">
    <source>
        <dbReference type="Proteomes" id="UP000248961"/>
    </source>
</evidence>
<dbReference type="Proteomes" id="UP000248961">
    <property type="component" value="Unassembled WGS sequence"/>
</dbReference>
<organism evidence="1 2">
    <name type="scientific">Aspergillus homomorphus (strain CBS 101889)</name>
    <dbReference type="NCBI Taxonomy" id="1450537"/>
    <lineage>
        <taxon>Eukaryota</taxon>
        <taxon>Fungi</taxon>
        <taxon>Dikarya</taxon>
        <taxon>Ascomycota</taxon>
        <taxon>Pezizomycotina</taxon>
        <taxon>Eurotiomycetes</taxon>
        <taxon>Eurotiomycetidae</taxon>
        <taxon>Eurotiales</taxon>
        <taxon>Aspergillaceae</taxon>
        <taxon>Aspergillus</taxon>
        <taxon>Aspergillus subgen. Circumdati</taxon>
    </lineage>
</organism>
<keyword evidence="2" id="KW-1185">Reference proteome</keyword>
<reference evidence="1 2" key="1">
    <citation type="submission" date="2018-02" db="EMBL/GenBank/DDBJ databases">
        <title>The genomes of Aspergillus section Nigri reveals drivers in fungal speciation.</title>
        <authorList>
            <consortium name="DOE Joint Genome Institute"/>
            <person name="Vesth T.C."/>
            <person name="Nybo J."/>
            <person name="Theobald S."/>
            <person name="Brandl J."/>
            <person name="Frisvad J.C."/>
            <person name="Nielsen K.F."/>
            <person name="Lyhne E.K."/>
            <person name="Kogle M.E."/>
            <person name="Kuo A."/>
            <person name="Riley R."/>
            <person name="Clum A."/>
            <person name="Nolan M."/>
            <person name="Lipzen A."/>
            <person name="Salamov A."/>
            <person name="Henrissat B."/>
            <person name="Wiebenga A."/>
            <person name="De vries R.P."/>
            <person name="Grigoriev I.V."/>
            <person name="Mortensen U.H."/>
            <person name="Andersen M.R."/>
            <person name="Baker S.E."/>
        </authorList>
    </citation>
    <scope>NUCLEOTIDE SEQUENCE [LARGE SCALE GENOMIC DNA]</scope>
    <source>
        <strain evidence="1 2">CBS 101889</strain>
    </source>
</reference>
<dbReference type="VEuPathDB" id="FungiDB:BO97DRAFT_406716"/>
<accession>A0A395HT90</accession>
<dbReference type="GeneID" id="37199760"/>
<dbReference type="RefSeq" id="XP_025549863.1">
    <property type="nucleotide sequence ID" value="XM_025695471.1"/>
</dbReference>
<name>A0A395HT90_ASPHC</name>
<dbReference type="AlphaFoldDB" id="A0A395HT90"/>
<evidence type="ECO:0000313" key="1">
    <source>
        <dbReference type="EMBL" id="RAL10709.1"/>
    </source>
</evidence>